<evidence type="ECO:0000259" key="2">
    <source>
        <dbReference type="Pfam" id="PF07883"/>
    </source>
</evidence>
<dbReference type="RefSeq" id="WP_348386152.1">
    <property type="nucleotide sequence ID" value="NZ_CP134146.1"/>
</dbReference>
<feature type="domain" description="Cupin type-2" evidence="2">
    <location>
        <begin position="57"/>
        <end position="128"/>
    </location>
</feature>
<keyword evidence="1" id="KW-0732">Signal</keyword>
<gene>
    <name evidence="3" type="ORF">RI845_10645</name>
</gene>
<evidence type="ECO:0000313" key="4">
    <source>
        <dbReference type="Proteomes" id="UP001248581"/>
    </source>
</evidence>
<dbReference type="CDD" id="cd02234">
    <property type="entry name" value="cupin_BLR7677-like"/>
    <property type="match status" value="1"/>
</dbReference>
<feature type="signal peptide" evidence="1">
    <location>
        <begin position="1"/>
        <end position="26"/>
    </location>
</feature>
<dbReference type="Gene3D" id="2.60.120.10">
    <property type="entry name" value="Jelly Rolls"/>
    <property type="match status" value="1"/>
</dbReference>
<accession>A0ABY9TFF8</accession>
<name>A0ABY9TFF8_9GAMM</name>
<protein>
    <submittedName>
        <fullName evidence="3">Cupin domain-containing protein</fullName>
    </submittedName>
</protein>
<dbReference type="SUPFAM" id="SSF51182">
    <property type="entry name" value="RmlC-like cupins"/>
    <property type="match status" value="1"/>
</dbReference>
<dbReference type="InterPro" id="IPR011051">
    <property type="entry name" value="RmlC_Cupin_sf"/>
</dbReference>
<dbReference type="EMBL" id="CP134146">
    <property type="protein sequence ID" value="WNC66988.1"/>
    <property type="molecule type" value="Genomic_DNA"/>
</dbReference>
<reference evidence="4" key="1">
    <citation type="submission" date="2023-09" db="EMBL/GenBank/DDBJ databases">
        <authorList>
            <person name="Li S."/>
            <person name="Li X."/>
            <person name="Zhang C."/>
            <person name="Zhao Z."/>
        </authorList>
    </citation>
    <scope>NUCLEOTIDE SEQUENCE [LARGE SCALE GENOMIC DNA]</scope>
    <source>
        <strain evidence="4">SQ345</strain>
    </source>
</reference>
<dbReference type="PANTHER" id="PTHR38599:SF1">
    <property type="entry name" value="CUPIN DOMAIN PROTEIN (AFU_ORTHOLOGUE AFUA_3G13620)"/>
    <property type="match status" value="1"/>
</dbReference>
<evidence type="ECO:0000313" key="3">
    <source>
        <dbReference type="EMBL" id="WNC66988.1"/>
    </source>
</evidence>
<dbReference type="InterPro" id="IPR013096">
    <property type="entry name" value="Cupin_2"/>
</dbReference>
<dbReference type="PANTHER" id="PTHR38599">
    <property type="entry name" value="CUPIN DOMAIN PROTEIN (AFU_ORTHOLOGUE AFUA_3G13620)"/>
    <property type="match status" value="1"/>
</dbReference>
<keyword evidence="4" id="KW-1185">Reference proteome</keyword>
<organism evidence="3 4">
    <name type="scientific">Thalassotalea nanhaiensis</name>
    <dbReference type="NCBI Taxonomy" id="3065648"/>
    <lineage>
        <taxon>Bacteria</taxon>
        <taxon>Pseudomonadati</taxon>
        <taxon>Pseudomonadota</taxon>
        <taxon>Gammaproteobacteria</taxon>
        <taxon>Alteromonadales</taxon>
        <taxon>Colwelliaceae</taxon>
        <taxon>Thalassotalea</taxon>
    </lineage>
</organism>
<dbReference type="Pfam" id="PF07883">
    <property type="entry name" value="Cupin_2"/>
    <property type="match status" value="1"/>
</dbReference>
<dbReference type="Proteomes" id="UP001248581">
    <property type="component" value="Chromosome"/>
</dbReference>
<proteinExistence type="predicted"/>
<feature type="chain" id="PRO_5045702083" evidence="1">
    <location>
        <begin position="27"/>
        <end position="143"/>
    </location>
</feature>
<evidence type="ECO:0000256" key="1">
    <source>
        <dbReference type="SAM" id="SignalP"/>
    </source>
</evidence>
<sequence>MMQLLKLKNFLWTVMLLISLSALTHGNDDDNQHTVIRQMLLSTALPNVAEHKLTTLTVELKPGIEVGEHQHDAFVFVYVLEGIVGSQLNGEDLIEYKAGDTWMELPGDNHSLTKNMSHSESAKILVVFVAKEGAKLTNSDKLD</sequence>
<dbReference type="InterPro" id="IPR014710">
    <property type="entry name" value="RmlC-like_jellyroll"/>
</dbReference>